<dbReference type="SUPFAM" id="SSF53807">
    <property type="entry name" value="Helical backbone' metal receptor"/>
    <property type="match status" value="1"/>
</dbReference>
<keyword evidence="4" id="KW-0408">Iron</keyword>
<dbReference type="GO" id="GO:1901678">
    <property type="term" value="P:iron coordination entity transport"/>
    <property type="evidence" value="ECO:0007669"/>
    <property type="project" value="UniProtKB-ARBA"/>
</dbReference>
<proteinExistence type="inferred from homology"/>
<comment type="caution">
    <text evidence="7">The sequence shown here is derived from an EMBL/GenBank/DDBJ whole genome shotgun (WGS) entry which is preliminary data.</text>
</comment>
<protein>
    <submittedName>
        <fullName evidence="7">ABC transporter substrate-binding protein</fullName>
    </submittedName>
</protein>
<evidence type="ECO:0000256" key="3">
    <source>
        <dbReference type="ARBA" id="ARBA00022448"/>
    </source>
</evidence>
<gene>
    <name evidence="7" type="ORF">F6X38_03610</name>
</gene>
<dbReference type="PANTHER" id="PTHR30532">
    <property type="entry name" value="IRON III DICITRATE-BINDING PERIPLASMIC PROTEIN"/>
    <property type="match status" value="1"/>
</dbReference>
<reference evidence="7 8" key="1">
    <citation type="submission" date="2019-09" db="EMBL/GenBank/DDBJ databases">
        <title>YIM 132180 draft genome.</title>
        <authorList>
            <person name="Zhang K."/>
        </authorList>
    </citation>
    <scope>NUCLEOTIDE SEQUENCE [LARGE SCALE GENOMIC DNA]</scope>
    <source>
        <strain evidence="7 8">YIM 132180</strain>
    </source>
</reference>
<comment type="subcellular location">
    <subcellularLocation>
        <location evidence="1">Cell envelope</location>
    </subcellularLocation>
</comment>
<evidence type="ECO:0000256" key="4">
    <source>
        <dbReference type="ARBA" id="ARBA00022496"/>
    </source>
</evidence>
<evidence type="ECO:0000256" key="1">
    <source>
        <dbReference type="ARBA" id="ARBA00004196"/>
    </source>
</evidence>
<accession>A0A7V7PSN0</accession>
<keyword evidence="3" id="KW-0813">Transport</keyword>
<feature type="domain" description="Fe/B12 periplasmic-binding" evidence="6">
    <location>
        <begin position="50"/>
        <end position="311"/>
    </location>
</feature>
<evidence type="ECO:0000256" key="5">
    <source>
        <dbReference type="ARBA" id="ARBA00022729"/>
    </source>
</evidence>
<keyword evidence="4" id="KW-0410">Iron transport</keyword>
<dbReference type="GO" id="GO:0030288">
    <property type="term" value="C:outer membrane-bounded periplasmic space"/>
    <property type="evidence" value="ECO:0007669"/>
    <property type="project" value="TreeGrafter"/>
</dbReference>
<dbReference type="PANTHER" id="PTHR30532:SF1">
    <property type="entry name" value="IRON(3+)-HYDROXAMATE-BINDING PROTEIN FHUD"/>
    <property type="match status" value="1"/>
</dbReference>
<dbReference type="InterPro" id="IPR051313">
    <property type="entry name" value="Bact_iron-sidero_bind"/>
</dbReference>
<dbReference type="EMBL" id="VZDO01000002">
    <property type="protein sequence ID" value="KAB0682102.1"/>
    <property type="molecule type" value="Genomic_DNA"/>
</dbReference>
<keyword evidence="8" id="KW-1185">Reference proteome</keyword>
<name>A0A7V7PSN0_9HYPH</name>
<comment type="similarity">
    <text evidence="2">Belongs to the bacterial solute-binding protein 8 family.</text>
</comment>
<dbReference type="AlphaFoldDB" id="A0A7V7PSN0"/>
<sequence>MEAVRRSDAETPDGPCPRQLFRGWTRRAFLAGAAATFARPGRSAAEAPARIVSMDYALTEILFSLDVPVAGLAEREGWQEWVVEPALPAEIVDVGLPQAPNLELISELRPDLILTTPWLDPVLSSLQRVAPTLRVSIYEEGATPFARSYDATRLLGERLGRPDRAARFIAEADREFDAIAARMRRLAPPPLLLVNFVDARHVRVYGGDGLYQSVLDRIGLKNAFQGEANYWGFATVGVENLAASPGARLIAFEPIPPDALPTLARSPIWRELPFVRDGRMSTLPPVLTFGAMLSSLRCARLLADELERVAT</sequence>
<dbReference type="InterPro" id="IPR002491">
    <property type="entry name" value="ABC_transptr_periplasmic_BD"/>
</dbReference>
<dbReference type="PROSITE" id="PS50983">
    <property type="entry name" value="FE_B12_PBP"/>
    <property type="match status" value="1"/>
</dbReference>
<dbReference type="PRINTS" id="PR01715">
    <property type="entry name" value="FERRIBNDNGPP"/>
</dbReference>
<dbReference type="CDD" id="cd01146">
    <property type="entry name" value="FhuD"/>
    <property type="match status" value="1"/>
</dbReference>
<keyword evidence="4" id="KW-0406">Ion transport</keyword>
<dbReference type="Proteomes" id="UP000432089">
    <property type="component" value="Unassembled WGS sequence"/>
</dbReference>
<keyword evidence="5" id="KW-0732">Signal</keyword>
<evidence type="ECO:0000259" key="6">
    <source>
        <dbReference type="PROSITE" id="PS50983"/>
    </source>
</evidence>
<organism evidence="7 8">
    <name type="scientific">Plantimonas leprariae</name>
    <dbReference type="NCBI Taxonomy" id="2615207"/>
    <lineage>
        <taxon>Bacteria</taxon>
        <taxon>Pseudomonadati</taxon>
        <taxon>Pseudomonadota</taxon>
        <taxon>Alphaproteobacteria</taxon>
        <taxon>Hyphomicrobiales</taxon>
        <taxon>Aurantimonadaceae</taxon>
        <taxon>Plantimonas</taxon>
    </lineage>
</organism>
<evidence type="ECO:0000313" key="7">
    <source>
        <dbReference type="EMBL" id="KAB0682102.1"/>
    </source>
</evidence>
<evidence type="ECO:0000313" key="8">
    <source>
        <dbReference type="Proteomes" id="UP000432089"/>
    </source>
</evidence>
<dbReference type="Gene3D" id="3.40.50.1980">
    <property type="entry name" value="Nitrogenase molybdenum iron protein domain"/>
    <property type="match status" value="2"/>
</dbReference>
<evidence type="ECO:0000256" key="2">
    <source>
        <dbReference type="ARBA" id="ARBA00008814"/>
    </source>
</evidence>
<dbReference type="Pfam" id="PF01497">
    <property type="entry name" value="Peripla_BP_2"/>
    <property type="match status" value="1"/>
</dbReference>